<gene>
    <name evidence="1" type="ORF">DFO60_4919</name>
</gene>
<evidence type="ECO:0000313" key="2">
    <source>
        <dbReference type="Proteomes" id="UP000256988"/>
    </source>
</evidence>
<sequence length="69" mass="7778">MCKTLELVSDQELANRLNALIATNVKAVMASAIIDPAVRSGIVKTLEARPEEFLTTEERVWLEWCRGFE</sequence>
<protein>
    <submittedName>
        <fullName evidence="1">Uncharacterized protein</fullName>
    </submittedName>
</protein>
<dbReference type="AlphaFoldDB" id="A0A3D9E739"/>
<dbReference type="Proteomes" id="UP000256988">
    <property type="component" value="Unassembled WGS sequence"/>
</dbReference>
<organism evidence="1 2">
    <name type="scientific">Ectopseudomonas oleovorans</name>
    <name type="common">Pseudomonas oleovorans</name>
    <dbReference type="NCBI Taxonomy" id="301"/>
    <lineage>
        <taxon>Bacteria</taxon>
        <taxon>Pseudomonadati</taxon>
        <taxon>Pseudomonadota</taxon>
        <taxon>Gammaproteobacteria</taxon>
        <taxon>Pseudomonadales</taxon>
        <taxon>Pseudomonadaceae</taxon>
        <taxon>Ectopseudomonas</taxon>
    </lineage>
</organism>
<accession>A0A3D9E739</accession>
<proteinExistence type="predicted"/>
<dbReference type="RefSeq" id="WP_115947126.1">
    <property type="nucleotide sequence ID" value="NZ_QRDL01000012.1"/>
</dbReference>
<evidence type="ECO:0000313" key="1">
    <source>
        <dbReference type="EMBL" id="REC98860.1"/>
    </source>
</evidence>
<dbReference type="EMBL" id="QRDL01000012">
    <property type="protein sequence ID" value="REC98860.1"/>
    <property type="molecule type" value="Genomic_DNA"/>
</dbReference>
<reference evidence="1 2" key="1">
    <citation type="submission" date="2018-07" db="EMBL/GenBank/DDBJ databases">
        <title>Genome sequencing of rice bacterial endophytes.</title>
        <authorList>
            <person name="Venturi V."/>
        </authorList>
    </citation>
    <scope>NUCLEOTIDE SEQUENCE [LARGE SCALE GENOMIC DNA]</scope>
    <source>
        <strain evidence="1 2">AG1002</strain>
    </source>
</reference>
<comment type="caution">
    <text evidence="1">The sequence shown here is derived from an EMBL/GenBank/DDBJ whole genome shotgun (WGS) entry which is preliminary data.</text>
</comment>
<name>A0A3D9E739_ECTOL</name>